<dbReference type="InterPro" id="IPR051454">
    <property type="entry name" value="RNA/ubiquinone_mod_enzymes"/>
</dbReference>
<comment type="caution">
    <text evidence="2">The sequence shown here is derived from an EMBL/GenBank/DDBJ whole genome shotgun (WGS) entry which is preliminary data.</text>
</comment>
<accession>A0ABU7UD77</accession>
<keyword evidence="3" id="KW-1185">Reference proteome</keyword>
<dbReference type="PANTHER" id="PTHR30217:SF10">
    <property type="entry name" value="23S RRNA 5-HYDROXYCYTIDINE C2501 SYNTHASE"/>
    <property type="match status" value="1"/>
</dbReference>
<dbReference type="RefSeq" id="WP_331390117.1">
    <property type="nucleotide sequence ID" value="NZ_JAZKLB010000001.1"/>
</dbReference>
<evidence type="ECO:0000313" key="2">
    <source>
        <dbReference type="EMBL" id="MEE9684895.1"/>
    </source>
</evidence>
<dbReference type="Proteomes" id="UP001335910">
    <property type="component" value="Unassembled WGS sequence"/>
</dbReference>
<proteinExistence type="predicted"/>
<organism evidence="2 3">
    <name type="scientific">Lelliottia amnigena</name>
    <name type="common">Enterobacter amnigenus</name>
    <dbReference type="NCBI Taxonomy" id="61646"/>
    <lineage>
        <taxon>Bacteria</taxon>
        <taxon>Pseudomonadati</taxon>
        <taxon>Pseudomonadota</taxon>
        <taxon>Gammaproteobacteria</taxon>
        <taxon>Enterobacterales</taxon>
        <taxon>Enterobacteriaceae</taxon>
        <taxon>Lelliottia</taxon>
    </lineage>
</organism>
<gene>
    <name evidence="2" type="ORF">V4839_15655</name>
</gene>
<protein>
    <submittedName>
        <fullName evidence="2">U32 family peptidase</fullName>
    </submittedName>
</protein>
<dbReference type="InterPro" id="IPR020988">
    <property type="entry name" value="Pept_U32_collagenase"/>
</dbReference>
<evidence type="ECO:0000313" key="3">
    <source>
        <dbReference type="Proteomes" id="UP001335910"/>
    </source>
</evidence>
<dbReference type="InterPro" id="IPR001539">
    <property type="entry name" value="Peptidase_U32"/>
</dbReference>
<name>A0ABU7UD77_LELAM</name>
<feature type="domain" description="Peptidase U32 collagenase" evidence="1">
    <location>
        <begin position="391"/>
        <end position="505"/>
    </location>
</feature>
<dbReference type="PANTHER" id="PTHR30217">
    <property type="entry name" value="PEPTIDASE U32 FAMILY"/>
    <property type="match status" value="1"/>
</dbReference>
<evidence type="ECO:0000259" key="1">
    <source>
        <dbReference type="Pfam" id="PF12392"/>
    </source>
</evidence>
<dbReference type="Pfam" id="PF12392">
    <property type="entry name" value="DUF3656"/>
    <property type="match status" value="1"/>
</dbReference>
<dbReference type="PROSITE" id="PS01276">
    <property type="entry name" value="PEPTIDASE_U32"/>
    <property type="match status" value="1"/>
</dbReference>
<reference evidence="2 3" key="1">
    <citation type="submission" date="2023-10" db="EMBL/GenBank/DDBJ databases">
        <title>Wastewater isolates of ESBL- and carbapenemase-producing Gram-negative bacteria from New Zealand.</title>
        <authorList>
            <person name="Straub C."/>
            <person name="Weaver L."/>
            <person name="Cornelius A."/>
            <person name="Mcgill E."/>
            <person name="Dyet K."/>
            <person name="White L."/>
            <person name="Pattis I."/>
        </authorList>
    </citation>
    <scope>NUCLEOTIDE SEQUENCE [LARGE SCALE GENOMIC DNA]</scope>
    <source>
        <strain evidence="2 3">ESBL35</strain>
    </source>
</reference>
<sequence length="654" mass="72896">MRLQSHHLELLSPARDASIAREAILHGADAVYIGGPGFGARHNASNSLQDIAELVPFAHRFGAKVFVTLNTILHDDELEPAQRLITDLYQTGVDALIVQDMGVLELDIPPIELHASTQCDIRTVEKAKFLSDVGFTQIVLARELNLNQIRDIHQATDANIEFFIHGALCVAYSGQCNISHAQTGRSANRGDCSQACRLPYTLKDDQGRVVAFEKHLLSMKDNDQTANLAALIDAGVRSFKIEGRYKDMSYVKNITAHYRQMLDAIIEDRGDLARSSAGRTEHFFIPSTDKTFHRGSTDYFVNARKDDIGAFDSPKFIGLPVGEVLKVSKDHLDVKVTETLANGDGLNVMIKREIVGFRANTVEKTGDNQYRVWPNEMPADLYKARPNAALNRNLDHNWQQALLKTSSERRIAVDIELGGWEEQLILAMTSEDGVSVTHTLEGQFEVANNAEKAMNSLKDGVGKLGQTIYYARDITLTLPDALFVPNSQLNQFRRETAEKLDEARLANYPRGSRKAVSVPAPVYPDSHLSFLANVYNHKARAFYHRYGVQLIDAAYEAHEEKGDVPVMITKHCLRFAFNLCPKQAKGNIKSWKATPMQLVNGDEVLTLKFDCRPCEMHVIGKMKNHIVKMPQPGSIVASVSPEELMKTLPKRKGV</sequence>
<dbReference type="Pfam" id="PF01136">
    <property type="entry name" value="Peptidase_U32"/>
    <property type="match status" value="1"/>
</dbReference>
<dbReference type="EMBL" id="JAZKLI010000001">
    <property type="protein sequence ID" value="MEE9684895.1"/>
    <property type="molecule type" value="Genomic_DNA"/>
</dbReference>